<evidence type="ECO:0000256" key="4">
    <source>
        <dbReference type="ARBA" id="ARBA00022598"/>
    </source>
</evidence>
<dbReference type="FunFam" id="3.30.1300.10:FF:000001">
    <property type="entry name" value="Pantothenate synthetase"/>
    <property type="match status" value="1"/>
</dbReference>
<dbReference type="NCBIfam" id="TIGR00018">
    <property type="entry name" value="panC"/>
    <property type="match status" value="1"/>
</dbReference>
<dbReference type="GO" id="GO:0005829">
    <property type="term" value="C:cytosol"/>
    <property type="evidence" value="ECO:0007669"/>
    <property type="project" value="TreeGrafter"/>
</dbReference>
<dbReference type="CDD" id="cd00560">
    <property type="entry name" value="PanC"/>
    <property type="match status" value="1"/>
</dbReference>
<evidence type="ECO:0000256" key="9">
    <source>
        <dbReference type="HAMAP-Rule" id="MF_00158"/>
    </source>
</evidence>
<comment type="function">
    <text evidence="9">Catalyzes the condensation of pantoate with beta-alanine in an ATP-dependent reaction via a pantoyl-adenylate intermediate.</text>
</comment>
<organism evidence="10 11">
    <name type="scientific">Ectobacillus ponti</name>
    <dbReference type="NCBI Taxonomy" id="2961894"/>
    <lineage>
        <taxon>Bacteria</taxon>
        <taxon>Bacillati</taxon>
        <taxon>Bacillota</taxon>
        <taxon>Bacilli</taxon>
        <taxon>Bacillales</taxon>
        <taxon>Bacillaceae</taxon>
        <taxon>Ectobacillus</taxon>
    </lineage>
</organism>
<dbReference type="GO" id="GO:0005524">
    <property type="term" value="F:ATP binding"/>
    <property type="evidence" value="ECO:0007669"/>
    <property type="project" value="UniProtKB-KW"/>
</dbReference>
<dbReference type="PANTHER" id="PTHR21299">
    <property type="entry name" value="CYTIDYLATE KINASE/PANTOATE-BETA-ALANINE LIGASE"/>
    <property type="match status" value="1"/>
</dbReference>
<comment type="subcellular location">
    <subcellularLocation>
        <location evidence="9">Cytoplasm</location>
    </subcellularLocation>
</comment>
<feature type="binding site" evidence="9">
    <location>
        <position position="176"/>
    </location>
    <ligand>
        <name>ATP</name>
        <dbReference type="ChEBI" id="CHEBI:30616"/>
    </ligand>
</feature>
<dbReference type="Proteomes" id="UP001156102">
    <property type="component" value="Unassembled WGS sequence"/>
</dbReference>
<evidence type="ECO:0000313" key="11">
    <source>
        <dbReference type="Proteomes" id="UP001156102"/>
    </source>
</evidence>
<accession>A0AA41X4I4</accession>
<comment type="subunit">
    <text evidence="9">Homodimer.</text>
</comment>
<dbReference type="InterPro" id="IPR003721">
    <property type="entry name" value="Pantoate_ligase"/>
</dbReference>
<reference evidence="10" key="1">
    <citation type="submission" date="2022-07" db="EMBL/GenBank/DDBJ databases">
        <authorList>
            <person name="Li W.-J."/>
            <person name="Deng Q.-Q."/>
        </authorList>
    </citation>
    <scope>NUCLEOTIDE SEQUENCE</scope>
    <source>
        <strain evidence="10">SYSU M60031</strain>
    </source>
</reference>
<dbReference type="GO" id="GO:0015940">
    <property type="term" value="P:pantothenate biosynthetic process"/>
    <property type="evidence" value="ECO:0007669"/>
    <property type="project" value="UniProtKB-UniRule"/>
</dbReference>
<comment type="caution">
    <text evidence="10">The sequence shown here is derived from an EMBL/GenBank/DDBJ whole genome shotgun (WGS) entry which is preliminary data.</text>
</comment>
<feature type="binding site" evidence="9">
    <location>
        <position position="61"/>
    </location>
    <ligand>
        <name>(R)-pantoate</name>
        <dbReference type="ChEBI" id="CHEBI:15980"/>
    </ligand>
</feature>
<dbReference type="InterPro" id="IPR014729">
    <property type="entry name" value="Rossmann-like_a/b/a_fold"/>
</dbReference>
<evidence type="ECO:0000256" key="2">
    <source>
        <dbReference type="ARBA" id="ARBA00009256"/>
    </source>
</evidence>
<comment type="similarity">
    <text evidence="2 9">Belongs to the pantothenate synthetase family.</text>
</comment>
<dbReference type="SUPFAM" id="SSF52374">
    <property type="entry name" value="Nucleotidylyl transferase"/>
    <property type="match status" value="1"/>
</dbReference>
<dbReference type="AlphaFoldDB" id="A0AA41X4I4"/>
<evidence type="ECO:0000256" key="7">
    <source>
        <dbReference type="ARBA" id="ARBA00022840"/>
    </source>
</evidence>
<comment type="pathway">
    <text evidence="1 9">Cofactor biosynthesis; (R)-pantothenate biosynthesis; (R)-pantothenate from (R)-pantoate and beta-alanine: step 1/1.</text>
</comment>
<feature type="binding site" evidence="9">
    <location>
        <begin position="184"/>
        <end position="187"/>
    </location>
    <ligand>
        <name>ATP</name>
        <dbReference type="ChEBI" id="CHEBI:30616"/>
    </ligand>
</feature>
<dbReference type="Pfam" id="PF02569">
    <property type="entry name" value="Pantoate_ligase"/>
    <property type="match status" value="1"/>
</dbReference>
<evidence type="ECO:0000256" key="3">
    <source>
        <dbReference type="ARBA" id="ARBA00022490"/>
    </source>
</evidence>
<gene>
    <name evidence="9 10" type="primary">panC</name>
    <name evidence="10" type="ORF">NK662_09540</name>
</gene>
<dbReference type="InterPro" id="IPR042176">
    <property type="entry name" value="Pantoate_ligase_C"/>
</dbReference>
<dbReference type="FunFam" id="3.40.50.620:FF:000013">
    <property type="entry name" value="Pantothenate synthetase"/>
    <property type="match status" value="1"/>
</dbReference>
<dbReference type="Gene3D" id="3.30.1300.10">
    <property type="entry name" value="Pantoate-beta-alanine ligase, C-terminal domain"/>
    <property type="match status" value="1"/>
</dbReference>
<dbReference type="Gene3D" id="3.40.50.620">
    <property type="entry name" value="HUPs"/>
    <property type="match status" value="1"/>
</dbReference>
<keyword evidence="6 9" id="KW-0547">Nucleotide-binding</keyword>
<feature type="binding site" evidence="9">
    <location>
        <begin position="30"/>
        <end position="37"/>
    </location>
    <ligand>
        <name>ATP</name>
        <dbReference type="ChEBI" id="CHEBI:30616"/>
    </ligand>
</feature>
<keyword evidence="11" id="KW-1185">Reference proteome</keyword>
<dbReference type="PANTHER" id="PTHR21299:SF1">
    <property type="entry name" value="PANTOATE--BETA-ALANINE LIGASE"/>
    <property type="match status" value="1"/>
</dbReference>
<keyword evidence="4 9" id="KW-0436">Ligase</keyword>
<dbReference type="EC" id="6.3.2.1" evidence="9"/>
<feature type="binding site" evidence="9">
    <location>
        <position position="153"/>
    </location>
    <ligand>
        <name>(R)-pantoate</name>
        <dbReference type="ChEBI" id="CHEBI:15980"/>
    </ligand>
</feature>
<evidence type="ECO:0000256" key="5">
    <source>
        <dbReference type="ARBA" id="ARBA00022655"/>
    </source>
</evidence>
<comment type="catalytic activity">
    <reaction evidence="8 9">
        <text>(R)-pantoate + beta-alanine + ATP = (R)-pantothenate + AMP + diphosphate + H(+)</text>
        <dbReference type="Rhea" id="RHEA:10912"/>
        <dbReference type="ChEBI" id="CHEBI:15378"/>
        <dbReference type="ChEBI" id="CHEBI:15980"/>
        <dbReference type="ChEBI" id="CHEBI:29032"/>
        <dbReference type="ChEBI" id="CHEBI:30616"/>
        <dbReference type="ChEBI" id="CHEBI:33019"/>
        <dbReference type="ChEBI" id="CHEBI:57966"/>
        <dbReference type="ChEBI" id="CHEBI:456215"/>
        <dbReference type="EC" id="6.3.2.1"/>
    </reaction>
</comment>
<name>A0AA41X4I4_9BACI</name>
<comment type="miscellaneous">
    <text evidence="9">The reaction proceeds by a bi uni uni bi ping pong mechanism.</text>
</comment>
<dbReference type="EMBL" id="JANCLT010000004">
    <property type="protein sequence ID" value="MCP8968781.1"/>
    <property type="molecule type" value="Genomic_DNA"/>
</dbReference>
<feature type="binding site" evidence="9">
    <location>
        <position position="61"/>
    </location>
    <ligand>
        <name>beta-alanine</name>
        <dbReference type="ChEBI" id="CHEBI:57966"/>
    </ligand>
</feature>
<dbReference type="NCBIfam" id="TIGR00125">
    <property type="entry name" value="cyt_tran_rel"/>
    <property type="match status" value="1"/>
</dbReference>
<keyword evidence="7 9" id="KW-0067">ATP-binding</keyword>
<dbReference type="InterPro" id="IPR004821">
    <property type="entry name" value="Cyt_trans-like"/>
</dbReference>
<evidence type="ECO:0000313" key="10">
    <source>
        <dbReference type="EMBL" id="MCP8968781.1"/>
    </source>
</evidence>
<feature type="active site" description="Proton donor" evidence="9">
    <location>
        <position position="37"/>
    </location>
</feature>
<protein>
    <recommendedName>
        <fullName evidence="9">Pantothenate synthetase</fullName>
        <shortName evidence="9">PS</shortName>
        <ecNumber evidence="9">6.3.2.1</ecNumber>
    </recommendedName>
    <alternativeName>
        <fullName evidence="9">Pantoate--beta-alanine ligase</fullName>
    </alternativeName>
    <alternativeName>
        <fullName evidence="9">Pantoate-activating enzyme</fullName>
    </alternativeName>
</protein>
<evidence type="ECO:0000256" key="6">
    <source>
        <dbReference type="ARBA" id="ARBA00022741"/>
    </source>
</evidence>
<dbReference type="GO" id="GO:0004592">
    <property type="term" value="F:pantoate-beta-alanine ligase activity"/>
    <property type="evidence" value="ECO:0007669"/>
    <property type="project" value="UniProtKB-UniRule"/>
</dbReference>
<dbReference type="RefSeq" id="WP_254758697.1">
    <property type="nucleotide sequence ID" value="NZ_JANCLT010000004.1"/>
</dbReference>
<proteinExistence type="inferred from homology"/>
<keyword evidence="3 9" id="KW-0963">Cytoplasm</keyword>
<feature type="binding site" evidence="9">
    <location>
        <begin position="147"/>
        <end position="150"/>
    </location>
    <ligand>
        <name>ATP</name>
        <dbReference type="ChEBI" id="CHEBI:30616"/>
    </ligand>
</feature>
<sequence length="282" mass="31558">MQIISSIQEIQQRMLQLRAEGKTIGFVPTMGFLHEGHMTLLQQARQENDIVVLSVFVNPLQFGPNEDFDRYPRDIERDEQLARETGADYLFYPSTEEMYPAPMTTKVTVTSRTDVLCGAKRPGHFDGVAAVLLKLFNIVMPHRAYFGLKDAQQVAVVQGVISDYNIPVTLVPVATVREADGLAKSSRNVYLSERERAQAPAIYQGLQLARQAAEQGERCPEALTALVRDHIVSHTEGEMDYIQLYSYPELESVSELAGTFIIAVAVKFARARLIDNIILTVE</sequence>
<evidence type="ECO:0000256" key="8">
    <source>
        <dbReference type="ARBA" id="ARBA00048258"/>
    </source>
</evidence>
<evidence type="ECO:0000256" key="1">
    <source>
        <dbReference type="ARBA" id="ARBA00004990"/>
    </source>
</evidence>
<dbReference type="HAMAP" id="MF_00158">
    <property type="entry name" value="PanC"/>
    <property type="match status" value="1"/>
</dbReference>
<keyword evidence="5 9" id="KW-0566">Pantothenate biosynthesis</keyword>